<feature type="active site" description="Tele-phosphohistidine intermediate" evidence="1">
    <location>
        <position position="9"/>
    </location>
</feature>
<dbReference type="PRINTS" id="PR00991">
    <property type="entry name" value="6PFRUCTKNASE"/>
</dbReference>
<dbReference type="CDD" id="cd07067">
    <property type="entry name" value="HP_PGM_like"/>
    <property type="match status" value="1"/>
</dbReference>
<dbReference type="PANTHER" id="PTHR48100:SF1">
    <property type="entry name" value="HISTIDINE PHOSPHATASE FAMILY PROTEIN-RELATED"/>
    <property type="match status" value="1"/>
</dbReference>
<sequence>MTTIYLVRHGRTEWNQAGRLQGAHGDSPLLAESYQQIKQLATYLRPIDFARAFVSPIKRAQDTARLTLADMQVSIPLTTLVDLREFEMGIWEGLTYEEAKANHPAMFAAYRTAPQKFVAQEVPGAESFQGLQDRVRGAIQTQVQRYGGHDVNLLFFSHGMALTAGINGLLGQSIDHLRDAGGLGNTSTTVLKTNDGRHYDLVVRNDTHYLTDVKQGNDNF</sequence>
<proteinExistence type="predicted"/>
<dbReference type="Gene3D" id="3.40.50.1240">
    <property type="entry name" value="Phosphoglycerate mutase-like"/>
    <property type="match status" value="1"/>
</dbReference>
<dbReference type="STRING" id="1123500.GCA_000420365_00996"/>
<dbReference type="InParanoid" id="A0A0R2FTP7"/>
<name>A0A0R2FTP7_9LACO</name>
<feature type="active site" description="Proton donor/acceptor" evidence="1">
    <location>
        <position position="85"/>
    </location>
</feature>
<dbReference type="GO" id="GO:0005737">
    <property type="term" value="C:cytoplasm"/>
    <property type="evidence" value="ECO:0007669"/>
    <property type="project" value="TreeGrafter"/>
</dbReference>
<evidence type="ECO:0000313" key="3">
    <source>
        <dbReference type="EMBL" id="KRN31745.1"/>
    </source>
</evidence>
<accession>A0A0R2FTP7</accession>
<gene>
    <name evidence="3" type="ORF">IV68_GL001001</name>
</gene>
<dbReference type="FunCoup" id="A0A0R2FTP7">
    <property type="interactions" value="245"/>
</dbReference>
<feature type="binding site" evidence="2">
    <location>
        <begin position="8"/>
        <end position="15"/>
    </location>
    <ligand>
        <name>substrate</name>
    </ligand>
</feature>
<dbReference type="eggNOG" id="COG0406">
    <property type="taxonomic scope" value="Bacteria"/>
</dbReference>
<dbReference type="GO" id="GO:0016791">
    <property type="term" value="F:phosphatase activity"/>
    <property type="evidence" value="ECO:0007669"/>
    <property type="project" value="TreeGrafter"/>
</dbReference>
<dbReference type="InterPro" id="IPR029033">
    <property type="entry name" value="His_PPase_superfam"/>
</dbReference>
<dbReference type="Pfam" id="PF00300">
    <property type="entry name" value="His_Phos_1"/>
    <property type="match status" value="1"/>
</dbReference>
<dbReference type="AlphaFoldDB" id="A0A0R2FTP7"/>
<organism evidence="3 4">
    <name type="scientific">Weissella halotolerans DSM 20190</name>
    <dbReference type="NCBI Taxonomy" id="1123500"/>
    <lineage>
        <taxon>Bacteria</taxon>
        <taxon>Bacillati</taxon>
        <taxon>Bacillota</taxon>
        <taxon>Bacilli</taxon>
        <taxon>Lactobacillales</taxon>
        <taxon>Lactobacillaceae</taxon>
        <taxon>Weissella</taxon>
    </lineage>
</organism>
<dbReference type="Proteomes" id="UP000051296">
    <property type="component" value="Unassembled WGS sequence"/>
</dbReference>
<dbReference type="InterPro" id="IPR050275">
    <property type="entry name" value="PGM_Phosphatase"/>
</dbReference>
<dbReference type="GO" id="GO:0006003">
    <property type="term" value="P:fructose 2,6-bisphosphate metabolic process"/>
    <property type="evidence" value="ECO:0007669"/>
    <property type="project" value="InterPro"/>
</dbReference>
<keyword evidence="4" id="KW-1185">Reference proteome</keyword>
<reference evidence="3 4" key="1">
    <citation type="journal article" date="2015" name="Genome Announc.">
        <title>Expanding the biotechnology potential of lactobacilli through comparative genomics of 213 strains and associated genera.</title>
        <authorList>
            <person name="Sun Z."/>
            <person name="Harris H.M."/>
            <person name="McCann A."/>
            <person name="Guo C."/>
            <person name="Argimon S."/>
            <person name="Zhang W."/>
            <person name="Yang X."/>
            <person name="Jeffery I.B."/>
            <person name="Cooney J.C."/>
            <person name="Kagawa T.F."/>
            <person name="Liu W."/>
            <person name="Song Y."/>
            <person name="Salvetti E."/>
            <person name="Wrobel A."/>
            <person name="Rasinkangas P."/>
            <person name="Parkhill J."/>
            <person name="Rea M.C."/>
            <person name="O'Sullivan O."/>
            <person name="Ritari J."/>
            <person name="Douillard F.P."/>
            <person name="Paul Ross R."/>
            <person name="Yang R."/>
            <person name="Briner A.E."/>
            <person name="Felis G.E."/>
            <person name="de Vos W.M."/>
            <person name="Barrangou R."/>
            <person name="Klaenhammer T.R."/>
            <person name="Caufield P.W."/>
            <person name="Cui Y."/>
            <person name="Zhang H."/>
            <person name="O'Toole P.W."/>
        </authorList>
    </citation>
    <scope>NUCLEOTIDE SEQUENCE [LARGE SCALE GENOMIC DNA]</scope>
    <source>
        <strain evidence="3 4">DSM 20190</strain>
    </source>
</reference>
<dbReference type="EMBL" id="JQAX01000003">
    <property type="protein sequence ID" value="KRN31745.1"/>
    <property type="molecule type" value="Genomic_DNA"/>
</dbReference>
<feature type="binding site" evidence="2">
    <location>
        <position position="59"/>
    </location>
    <ligand>
        <name>substrate</name>
    </ligand>
</feature>
<dbReference type="PATRIC" id="fig|1123500.6.peg.1005"/>
<protein>
    <submittedName>
        <fullName evidence="3">Phosphoglycerate mutase</fullName>
    </submittedName>
</protein>
<dbReference type="RefSeq" id="WP_022791751.1">
    <property type="nucleotide sequence ID" value="NZ_ATUU01000003.1"/>
</dbReference>
<dbReference type="GO" id="GO:0005524">
    <property type="term" value="F:ATP binding"/>
    <property type="evidence" value="ECO:0007669"/>
    <property type="project" value="InterPro"/>
</dbReference>
<evidence type="ECO:0000256" key="2">
    <source>
        <dbReference type="PIRSR" id="PIRSR613078-2"/>
    </source>
</evidence>
<comment type="caution">
    <text evidence="3">The sequence shown here is derived from an EMBL/GenBank/DDBJ whole genome shotgun (WGS) entry which is preliminary data.</text>
</comment>
<dbReference type="SMART" id="SM00855">
    <property type="entry name" value="PGAM"/>
    <property type="match status" value="1"/>
</dbReference>
<evidence type="ECO:0000256" key="1">
    <source>
        <dbReference type="PIRSR" id="PIRSR613078-1"/>
    </source>
</evidence>
<dbReference type="InterPro" id="IPR013078">
    <property type="entry name" value="His_Pase_superF_clade-1"/>
</dbReference>
<dbReference type="PANTHER" id="PTHR48100">
    <property type="entry name" value="BROAD-SPECIFICITY PHOSPHATASE YOR283W-RELATED"/>
    <property type="match status" value="1"/>
</dbReference>
<evidence type="ECO:0000313" key="4">
    <source>
        <dbReference type="Proteomes" id="UP000051296"/>
    </source>
</evidence>
<dbReference type="InterPro" id="IPR003094">
    <property type="entry name" value="6Pfruct_kin"/>
</dbReference>
<dbReference type="SUPFAM" id="SSF53254">
    <property type="entry name" value="Phosphoglycerate mutase-like"/>
    <property type="match status" value="1"/>
</dbReference>
<dbReference type="OrthoDB" id="9782128at2"/>